<dbReference type="PANTHER" id="PTHR12640">
    <property type="entry name" value="RIBOPHORIN II"/>
    <property type="match status" value="1"/>
</dbReference>
<dbReference type="Pfam" id="PF23861">
    <property type="entry name" value="Ribophorin_II_2nd"/>
    <property type="match status" value="1"/>
</dbReference>
<evidence type="ECO:0000256" key="12">
    <source>
        <dbReference type="RuleBase" id="RU366029"/>
    </source>
</evidence>
<proteinExistence type="inferred from homology"/>
<keyword evidence="9 12" id="KW-1133">Transmembrane helix</keyword>
<evidence type="ECO:0000259" key="14">
    <source>
        <dbReference type="Pfam" id="PF23860"/>
    </source>
</evidence>
<keyword evidence="7 12" id="KW-0732">Signal</keyword>
<evidence type="ECO:0000256" key="2">
    <source>
        <dbReference type="ARBA" id="ARBA00004477"/>
    </source>
</evidence>
<comment type="function">
    <text evidence="1 12">Subunit of the oligosaccharyl transferase (OST) complex that catalyzes the initial transfer of a defined glycan (Glc(3)Man(9)GlcNAc(2) in eukaryotes) from the lipid carrier dolichol-pyrophosphate to an asparagine residue within an Asn-X-Ser/Thr consensus motif in nascent polypeptide chains, the first step in protein N-glycosylation. N-glycosylation occurs cotranslationally and the complex associates with the Sec61 complex at the channel-forming translocon complex that mediates protein translocation across the endoplasmic reticulum (ER). All subunits are required for a maximal enzyme activity.</text>
</comment>
<dbReference type="OrthoDB" id="432292at2759"/>
<feature type="chain" id="PRO_5040533645" description="Dolichyl-diphosphooligosaccharide--protein glycosyltransferase subunit 2" evidence="12">
    <location>
        <begin position="23"/>
        <end position="613"/>
    </location>
</feature>
<feature type="domain" description="Ribophorin II second" evidence="15">
    <location>
        <begin position="271"/>
        <end position="370"/>
    </location>
</feature>
<dbReference type="GO" id="GO:0006487">
    <property type="term" value="P:protein N-linked glycosylation"/>
    <property type="evidence" value="ECO:0007669"/>
    <property type="project" value="UniProtKB-UniRule"/>
</dbReference>
<evidence type="ECO:0000256" key="11">
    <source>
        <dbReference type="ARBA" id="ARBA00046750"/>
    </source>
</evidence>
<evidence type="ECO:0000256" key="3">
    <source>
        <dbReference type="ARBA" id="ARBA00004922"/>
    </source>
</evidence>
<keyword evidence="10 12" id="KW-0472">Membrane</keyword>
<evidence type="ECO:0000259" key="13">
    <source>
        <dbReference type="Pfam" id="PF05817"/>
    </source>
</evidence>
<dbReference type="InterPro" id="IPR008814">
    <property type="entry name" value="Swp1"/>
</dbReference>
<feature type="domain" description="Ribophorin II third" evidence="14">
    <location>
        <begin position="374"/>
        <end position="486"/>
    </location>
</feature>
<evidence type="ECO:0000256" key="7">
    <source>
        <dbReference type="ARBA" id="ARBA00022729"/>
    </source>
</evidence>
<evidence type="ECO:0000259" key="16">
    <source>
        <dbReference type="Pfam" id="PF25147"/>
    </source>
</evidence>
<dbReference type="AlphaFoldDB" id="A0A9P0B7E8"/>
<evidence type="ECO:0000256" key="1">
    <source>
        <dbReference type="ARBA" id="ARBA00002791"/>
    </source>
</evidence>
<dbReference type="EMBL" id="OV121136">
    <property type="protein sequence ID" value="CAH0558094.1"/>
    <property type="molecule type" value="Genomic_DNA"/>
</dbReference>
<dbReference type="Proteomes" id="UP001154078">
    <property type="component" value="Chromosome 5"/>
</dbReference>
<keyword evidence="18" id="KW-1185">Reference proteome</keyword>
<dbReference type="PANTHER" id="PTHR12640:SF0">
    <property type="entry name" value="DOLICHYL-DIPHOSPHOOLIGOSACCHARIDE--PROTEIN GLYCOSYLTRANSFERASE SUBUNIT 2"/>
    <property type="match status" value="1"/>
</dbReference>
<sequence>MSKISLLAVFIVSIITLECSQASVGGYFSENDAKKFTDILNNGLKQQEDVTNYYHAARGLSLLKKPIDVALSKNACSFLQKSFKEGTPEATFKVLNAWILLKCGGKLHNEAQVKNIKAVLEDKASSTESVRYALEVLATIGESVPNAGKIAKNIQDKLREDDSLPSLGHALHAGVLLGNEGKFVADRIQEIVVQADEIDGKLLQWEGGLTTTSLIITGLMRNSAAGQHLNQKQVDKLANYLLSRKTVPSPKGVWALLEAAEALNSYALFPVCITIDGEPFVTAEKPDLKIRVSNLFGGAVRSKTSVTPVVAQSATRISDDVVVLSKQSLNPGTTQTEFILPLKLTPGHYRIQLTAGSNTQSVESRVLGPIAVQSLEIGLMDADGSSAPKLNKLQHPQKLTSILQGDSSQHLVVKFTLSRSVHQAFIRLSSQNKEIIFVGEEEAGKLYKVEINLGNELSQSGDFDIELILGDSLATNSIRWNLGVISVSLPSASLSAKTARGPKPEINHLFRVADKRPAEVVSLLFTALTLSPILLLLILWARIGVNMGNFSVLAVPFHLGFGGILALFTLFWLKLNMFTTCAWLIPIGGFTLFFGHKLLSSIASGKKPEKADK</sequence>
<dbReference type="InterPro" id="IPR055373">
    <property type="entry name" value="Ribophorin_II_N"/>
</dbReference>
<feature type="signal peptide" evidence="12">
    <location>
        <begin position="1"/>
        <end position="22"/>
    </location>
</feature>
<dbReference type="InterPro" id="IPR055375">
    <property type="entry name" value="Ribophorin_II_2nd"/>
</dbReference>
<feature type="transmembrane region" description="Helical" evidence="12">
    <location>
        <begin position="552"/>
        <end position="571"/>
    </location>
</feature>
<evidence type="ECO:0000256" key="9">
    <source>
        <dbReference type="ARBA" id="ARBA00022989"/>
    </source>
</evidence>
<evidence type="ECO:0000313" key="17">
    <source>
        <dbReference type="EMBL" id="CAH0558094.1"/>
    </source>
</evidence>
<reference evidence="17" key="1">
    <citation type="submission" date="2021-12" db="EMBL/GenBank/DDBJ databases">
        <authorList>
            <person name="King R."/>
        </authorList>
    </citation>
    <scope>NUCLEOTIDE SEQUENCE</scope>
</reference>
<dbReference type="InterPro" id="IPR056790">
    <property type="entry name" value="Ribophorin_II_C"/>
</dbReference>
<feature type="domain" description="Ribophorin II N-terminal" evidence="13">
    <location>
        <begin position="29"/>
        <end position="263"/>
    </location>
</feature>
<comment type="subcellular location">
    <subcellularLocation>
        <location evidence="2 12">Endoplasmic reticulum membrane</location>
        <topology evidence="2 12">Multi-pass membrane protein</topology>
    </subcellularLocation>
</comment>
<accession>A0A9P0B7E8</accession>
<evidence type="ECO:0000256" key="10">
    <source>
        <dbReference type="ARBA" id="ARBA00023136"/>
    </source>
</evidence>
<dbReference type="Pfam" id="PF25147">
    <property type="entry name" value="Ribophorin_II_C"/>
    <property type="match status" value="1"/>
</dbReference>
<dbReference type="InterPro" id="IPR055374">
    <property type="entry name" value="Ribophorin_II_3rd"/>
</dbReference>
<evidence type="ECO:0000256" key="5">
    <source>
        <dbReference type="ARBA" id="ARBA00017612"/>
    </source>
</evidence>
<organism evidence="17 18">
    <name type="scientific">Brassicogethes aeneus</name>
    <name type="common">Rape pollen beetle</name>
    <name type="synonym">Meligethes aeneus</name>
    <dbReference type="NCBI Taxonomy" id="1431903"/>
    <lineage>
        <taxon>Eukaryota</taxon>
        <taxon>Metazoa</taxon>
        <taxon>Ecdysozoa</taxon>
        <taxon>Arthropoda</taxon>
        <taxon>Hexapoda</taxon>
        <taxon>Insecta</taxon>
        <taxon>Pterygota</taxon>
        <taxon>Neoptera</taxon>
        <taxon>Endopterygota</taxon>
        <taxon>Coleoptera</taxon>
        <taxon>Polyphaga</taxon>
        <taxon>Cucujiformia</taxon>
        <taxon>Nitidulidae</taxon>
        <taxon>Meligethinae</taxon>
        <taxon>Brassicogethes</taxon>
    </lineage>
</organism>
<evidence type="ECO:0000256" key="8">
    <source>
        <dbReference type="ARBA" id="ARBA00022824"/>
    </source>
</evidence>
<protein>
    <recommendedName>
        <fullName evidence="5 12">Dolichyl-diphosphooligosaccharide--protein glycosyltransferase subunit 2</fullName>
    </recommendedName>
    <alternativeName>
        <fullName evidence="12">Ribophorin-2</fullName>
    </alternativeName>
</protein>
<gene>
    <name evidence="17" type="ORF">MELIAE_LOCUS8641</name>
</gene>
<feature type="domain" description="Ribophorin II C-terminal" evidence="16">
    <location>
        <begin position="510"/>
        <end position="604"/>
    </location>
</feature>
<keyword evidence="8 12" id="KW-0256">Endoplasmic reticulum</keyword>
<comment type="similarity">
    <text evidence="4 12">Belongs to the SWP1 family.</text>
</comment>
<keyword evidence="6 12" id="KW-0812">Transmembrane</keyword>
<dbReference type="Pfam" id="PF23860">
    <property type="entry name" value="Ribophorin_II_3rd"/>
    <property type="match status" value="1"/>
</dbReference>
<evidence type="ECO:0000256" key="4">
    <source>
        <dbReference type="ARBA" id="ARBA00009038"/>
    </source>
</evidence>
<evidence type="ECO:0000259" key="15">
    <source>
        <dbReference type="Pfam" id="PF23861"/>
    </source>
</evidence>
<evidence type="ECO:0000256" key="6">
    <source>
        <dbReference type="ARBA" id="ARBA00022692"/>
    </source>
</evidence>
<feature type="transmembrane region" description="Helical" evidence="12">
    <location>
        <begin position="520"/>
        <end position="540"/>
    </location>
</feature>
<dbReference type="GO" id="GO:0008250">
    <property type="term" value="C:oligosaccharyltransferase complex"/>
    <property type="evidence" value="ECO:0007669"/>
    <property type="project" value="UniProtKB-UniRule"/>
</dbReference>
<comment type="subunit">
    <text evidence="11">Component of the oligosaccharyltransferase (OST) complex. OST exists in two different complex forms which contain common core subunits RPN1, RPN2, OST48, OST4, DAD1 and TMEM258, either STT3A or STT3B as catalytic subunits, and form-specific accessory subunits. STT3A complex assembly occurs through the formation of 3 subcomplexes. Subcomplex 1 contains RPN1 and TMEM258, subcomplex 2 contains the STT3A-specific subunits STT3A, DC2/OSTC, and KCP2 as well as the core subunit OST4, and subcomplex 3 contains RPN2, DAD1, and OST48. The STT3A complex can form stable complexes with the Sec61 complex or with both the Sec61 and TRAP complexes. Interacts with DDI2. Interacts with TMEM35A/NACHO.</text>
</comment>
<dbReference type="Pfam" id="PF05817">
    <property type="entry name" value="Ribophorin_II"/>
    <property type="match status" value="1"/>
</dbReference>
<feature type="transmembrane region" description="Helical" evidence="12">
    <location>
        <begin position="577"/>
        <end position="599"/>
    </location>
</feature>
<comment type="pathway">
    <text evidence="3 12">Protein modification; protein glycosylation.</text>
</comment>
<name>A0A9P0B7E8_BRAAE</name>
<evidence type="ECO:0000313" key="18">
    <source>
        <dbReference type="Proteomes" id="UP001154078"/>
    </source>
</evidence>